<evidence type="ECO:0000313" key="2">
    <source>
        <dbReference type="EMBL" id="RMZ70586.1"/>
    </source>
</evidence>
<name>A0A3M7M7T9_9PLEO</name>
<organism evidence="2 3">
    <name type="scientific">Pyrenophora seminiperda CCB06</name>
    <dbReference type="NCBI Taxonomy" id="1302712"/>
    <lineage>
        <taxon>Eukaryota</taxon>
        <taxon>Fungi</taxon>
        <taxon>Dikarya</taxon>
        <taxon>Ascomycota</taxon>
        <taxon>Pezizomycotina</taxon>
        <taxon>Dothideomycetes</taxon>
        <taxon>Pleosporomycetidae</taxon>
        <taxon>Pleosporales</taxon>
        <taxon>Pleosporineae</taxon>
        <taxon>Pleosporaceae</taxon>
        <taxon>Pyrenophora</taxon>
    </lineage>
</organism>
<dbReference type="AlphaFoldDB" id="A0A3M7M7T9"/>
<sequence length="192" mass="20458">MKFTTAAIAATAASLVSAAPPQSHVEYAEIKDNDVFHIMSLRTGTEIQHGNLQAANNGLYLNAPNQNATCGAEHASFQLNNGTLNLYTKAPSQSIYVDRSGMGQGVIGYTTGAQPAPKNAQREGWAINKDSYLVWRDDNGTELNFQACAPALGGGYAVWLSGVPNPAGYKDCIPFTALALKEDDAVLCQYTQ</sequence>
<keyword evidence="3" id="KW-1185">Reference proteome</keyword>
<dbReference type="Proteomes" id="UP000265663">
    <property type="component" value="Unassembled WGS sequence"/>
</dbReference>
<feature type="signal peptide" evidence="1">
    <location>
        <begin position="1"/>
        <end position="18"/>
    </location>
</feature>
<keyword evidence="1" id="KW-0732">Signal</keyword>
<accession>A0A3M7M7T9</accession>
<feature type="chain" id="PRO_5017998512" evidence="1">
    <location>
        <begin position="19"/>
        <end position="192"/>
    </location>
</feature>
<evidence type="ECO:0000313" key="3">
    <source>
        <dbReference type="Proteomes" id="UP000265663"/>
    </source>
</evidence>
<reference evidence="2 3" key="1">
    <citation type="journal article" date="2014" name="PLoS ONE">
        <title>De novo Genome Assembly of the Fungal Plant Pathogen Pyrenophora semeniperda.</title>
        <authorList>
            <person name="Soliai M.M."/>
            <person name="Meyer S.E."/>
            <person name="Udall J.A."/>
            <person name="Elzinga D.E."/>
            <person name="Hermansen R.A."/>
            <person name="Bodily P.M."/>
            <person name="Hart A.A."/>
            <person name="Coleman C.E."/>
        </authorList>
    </citation>
    <scope>NUCLEOTIDE SEQUENCE [LARGE SCALE GENOMIC DNA]</scope>
    <source>
        <strain evidence="2 3">CCB06</strain>
        <tissue evidence="2">Mycelium</tissue>
    </source>
</reference>
<evidence type="ECO:0000256" key="1">
    <source>
        <dbReference type="SAM" id="SignalP"/>
    </source>
</evidence>
<gene>
    <name evidence="2" type="ORF">GMOD_00000699</name>
</gene>
<dbReference type="OrthoDB" id="4093325at2759"/>
<dbReference type="EMBL" id="KE747824">
    <property type="protein sequence ID" value="RMZ70586.1"/>
    <property type="molecule type" value="Genomic_DNA"/>
</dbReference>
<proteinExistence type="predicted"/>
<protein>
    <submittedName>
        <fullName evidence="2">Cell wall</fullName>
    </submittedName>
</protein>